<dbReference type="HOGENOM" id="CLU_176470_0_0_1"/>
<dbReference type="RefSeq" id="XP_008023987.1">
    <property type="nucleotide sequence ID" value="XM_008025796.1"/>
</dbReference>
<sequence>MESRRYKANLATKYRLYFKLLHNKIKEYNIQPSYIFNIDKKGFLLRIFRRSEKIFSKRQYKRGGVILSLQDGSREWIIVLACICLDGTPLSLSFIF</sequence>
<organism evidence="1 2">
    <name type="scientific">Exserohilum turcicum (strain 28A)</name>
    <name type="common">Northern leaf blight fungus</name>
    <name type="synonym">Setosphaeria turcica</name>
    <dbReference type="NCBI Taxonomy" id="671987"/>
    <lineage>
        <taxon>Eukaryota</taxon>
        <taxon>Fungi</taxon>
        <taxon>Dikarya</taxon>
        <taxon>Ascomycota</taxon>
        <taxon>Pezizomycotina</taxon>
        <taxon>Dothideomycetes</taxon>
        <taxon>Pleosporomycetidae</taxon>
        <taxon>Pleosporales</taxon>
        <taxon>Pleosporineae</taxon>
        <taxon>Pleosporaceae</taxon>
        <taxon>Exserohilum</taxon>
    </lineage>
</organism>
<reference evidence="1 2" key="2">
    <citation type="journal article" date="2013" name="PLoS Genet.">
        <title>Comparative genome structure, secondary metabolite, and effector coding capacity across Cochliobolus pathogens.</title>
        <authorList>
            <person name="Condon B.J."/>
            <person name="Leng Y."/>
            <person name="Wu D."/>
            <person name="Bushley K.E."/>
            <person name="Ohm R.A."/>
            <person name="Otillar R."/>
            <person name="Martin J."/>
            <person name="Schackwitz W."/>
            <person name="Grimwood J."/>
            <person name="MohdZainudin N."/>
            <person name="Xue C."/>
            <person name="Wang R."/>
            <person name="Manning V.A."/>
            <person name="Dhillon B."/>
            <person name="Tu Z.J."/>
            <person name="Steffenson B.J."/>
            <person name="Salamov A."/>
            <person name="Sun H."/>
            <person name="Lowry S."/>
            <person name="LaButti K."/>
            <person name="Han J."/>
            <person name="Copeland A."/>
            <person name="Lindquist E."/>
            <person name="Barry K."/>
            <person name="Schmutz J."/>
            <person name="Baker S.E."/>
            <person name="Ciuffetti L.M."/>
            <person name="Grigoriev I.V."/>
            <person name="Zhong S."/>
            <person name="Turgeon B.G."/>
        </authorList>
    </citation>
    <scope>NUCLEOTIDE SEQUENCE [LARGE SCALE GENOMIC DNA]</scope>
    <source>
        <strain evidence="2">28A</strain>
    </source>
</reference>
<keyword evidence="2" id="KW-1185">Reference proteome</keyword>
<dbReference type="EMBL" id="KB908537">
    <property type="protein sequence ID" value="EOA88609.1"/>
    <property type="molecule type" value="Genomic_DNA"/>
</dbReference>
<evidence type="ECO:0000313" key="2">
    <source>
        <dbReference type="Proteomes" id="UP000016935"/>
    </source>
</evidence>
<name>R0KHA3_EXST2</name>
<protein>
    <submittedName>
        <fullName evidence="1">Uncharacterized protein</fullName>
    </submittedName>
</protein>
<evidence type="ECO:0000313" key="1">
    <source>
        <dbReference type="EMBL" id="EOA88609.1"/>
    </source>
</evidence>
<dbReference type="GeneID" id="19400554"/>
<dbReference type="Proteomes" id="UP000016935">
    <property type="component" value="Unassembled WGS sequence"/>
</dbReference>
<reference evidence="1 2" key="1">
    <citation type="journal article" date="2012" name="PLoS Pathog.">
        <title>Diverse lifestyles and strategies of plant pathogenesis encoded in the genomes of eighteen Dothideomycetes fungi.</title>
        <authorList>
            <person name="Ohm R.A."/>
            <person name="Feau N."/>
            <person name="Henrissat B."/>
            <person name="Schoch C.L."/>
            <person name="Horwitz B.A."/>
            <person name="Barry K.W."/>
            <person name="Condon B.J."/>
            <person name="Copeland A.C."/>
            <person name="Dhillon B."/>
            <person name="Glaser F."/>
            <person name="Hesse C.N."/>
            <person name="Kosti I."/>
            <person name="LaButti K."/>
            <person name="Lindquist E.A."/>
            <person name="Lucas S."/>
            <person name="Salamov A.A."/>
            <person name="Bradshaw R.E."/>
            <person name="Ciuffetti L."/>
            <person name="Hamelin R.C."/>
            <person name="Kema G.H.J."/>
            <person name="Lawrence C."/>
            <person name="Scott J.A."/>
            <person name="Spatafora J.W."/>
            <person name="Turgeon B.G."/>
            <person name="de Wit P.J.G.M."/>
            <person name="Zhong S."/>
            <person name="Goodwin S.B."/>
            <person name="Grigoriev I.V."/>
        </authorList>
    </citation>
    <scope>NUCLEOTIDE SEQUENCE [LARGE SCALE GENOMIC DNA]</scope>
    <source>
        <strain evidence="2">28A</strain>
    </source>
</reference>
<dbReference type="STRING" id="671987.R0KHA3"/>
<dbReference type="OrthoDB" id="5424404at2759"/>
<gene>
    <name evidence="1" type="ORF">SETTUDRAFT_168443</name>
</gene>
<accession>R0KHA3</accession>
<dbReference type="AlphaFoldDB" id="R0KHA3"/>
<proteinExistence type="predicted"/>